<keyword evidence="2" id="KW-1185">Reference proteome</keyword>
<dbReference type="GO" id="GO:0047617">
    <property type="term" value="F:fatty acyl-CoA hydrolase activity"/>
    <property type="evidence" value="ECO:0007669"/>
    <property type="project" value="TreeGrafter"/>
</dbReference>
<dbReference type="RefSeq" id="WP_193911989.1">
    <property type="nucleotide sequence ID" value="NZ_PRDL01000001.1"/>
</dbReference>
<dbReference type="PANTHER" id="PTHR31793">
    <property type="entry name" value="4-HYDROXYBENZOYL-COA THIOESTERASE FAMILY MEMBER"/>
    <property type="match status" value="1"/>
</dbReference>
<comment type="caution">
    <text evidence="1">The sequence shown here is derived from an EMBL/GenBank/DDBJ whole genome shotgun (WGS) entry which is preliminary data.</text>
</comment>
<dbReference type="InterPro" id="IPR029069">
    <property type="entry name" value="HotDog_dom_sf"/>
</dbReference>
<dbReference type="EMBL" id="PRDL01000001">
    <property type="protein sequence ID" value="MBE8718982.1"/>
    <property type="molecule type" value="Genomic_DNA"/>
</dbReference>
<dbReference type="AlphaFoldDB" id="A0A928V926"/>
<protein>
    <submittedName>
        <fullName evidence="1">Acyl-CoA thioesterase</fullName>
    </submittedName>
</protein>
<dbReference type="InterPro" id="IPR050563">
    <property type="entry name" value="4-hydroxybenzoyl-CoA_TE"/>
</dbReference>
<dbReference type="Pfam" id="PF13279">
    <property type="entry name" value="4HBT_2"/>
    <property type="match status" value="1"/>
</dbReference>
<accession>A0A928V926</accession>
<gene>
    <name evidence="1" type="ORF">C4F51_17540</name>
</gene>
<organism evidence="1 2">
    <name type="scientific">Cellvibrio polysaccharolyticus</name>
    <dbReference type="NCBI Taxonomy" id="2082724"/>
    <lineage>
        <taxon>Bacteria</taxon>
        <taxon>Pseudomonadati</taxon>
        <taxon>Pseudomonadota</taxon>
        <taxon>Gammaproteobacteria</taxon>
        <taxon>Cellvibrionales</taxon>
        <taxon>Cellvibrionaceae</taxon>
        <taxon>Cellvibrio</taxon>
    </lineage>
</organism>
<dbReference type="CDD" id="cd00586">
    <property type="entry name" value="4HBT"/>
    <property type="match status" value="1"/>
</dbReference>
<dbReference type="PANTHER" id="PTHR31793:SF24">
    <property type="entry name" value="LONG-CHAIN ACYL-COA THIOESTERASE FADM"/>
    <property type="match status" value="1"/>
</dbReference>
<reference evidence="1" key="1">
    <citation type="submission" date="2018-07" db="EMBL/GenBank/DDBJ databases">
        <title>Genome assembly of strain Ka43.</title>
        <authorList>
            <person name="Kukolya J."/>
            <person name="Nagy I."/>
            <person name="Horvath B."/>
            <person name="Toth A."/>
        </authorList>
    </citation>
    <scope>NUCLEOTIDE SEQUENCE</scope>
    <source>
        <strain evidence="1">KB43</strain>
    </source>
</reference>
<evidence type="ECO:0000313" key="2">
    <source>
        <dbReference type="Proteomes" id="UP000652567"/>
    </source>
</evidence>
<name>A0A928V926_9GAMM</name>
<sequence length="133" mass="15061">MSDEAKPVFSCAIPVRWGDMDAFGHVNNTLYLRYIEEARFLWMQSKGIPIGGDSYPVVVTIGCTFLRPVFYPDTLRIDCYISEPGRSSFIIDYRIFSESDPLNPTATSHSKVVWVEAKTGKSTPLPDSVRSWF</sequence>
<proteinExistence type="predicted"/>
<evidence type="ECO:0000313" key="1">
    <source>
        <dbReference type="EMBL" id="MBE8718982.1"/>
    </source>
</evidence>
<dbReference type="Gene3D" id="3.10.129.10">
    <property type="entry name" value="Hotdog Thioesterase"/>
    <property type="match status" value="1"/>
</dbReference>
<dbReference type="Proteomes" id="UP000652567">
    <property type="component" value="Unassembled WGS sequence"/>
</dbReference>
<dbReference type="SUPFAM" id="SSF54637">
    <property type="entry name" value="Thioesterase/thiol ester dehydrase-isomerase"/>
    <property type="match status" value="1"/>
</dbReference>